<accession>A0A0K2U1Y8</accession>
<keyword evidence="1" id="KW-0479">Metal-binding</keyword>
<dbReference type="InterPro" id="IPR013087">
    <property type="entry name" value="Znf_C2H2_type"/>
</dbReference>
<evidence type="ECO:0000259" key="3">
    <source>
        <dbReference type="PROSITE" id="PS50157"/>
    </source>
</evidence>
<keyword evidence="1" id="KW-0863">Zinc-finger</keyword>
<feature type="compositionally biased region" description="Polar residues" evidence="2">
    <location>
        <begin position="75"/>
        <end position="85"/>
    </location>
</feature>
<keyword evidence="1" id="KW-0862">Zinc</keyword>
<name>A0A0K2U1Y8_LEPSM</name>
<feature type="region of interest" description="Disordered" evidence="2">
    <location>
        <begin position="65"/>
        <end position="93"/>
    </location>
</feature>
<reference evidence="4" key="1">
    <citation type="submission" date="2014-05" db="EMBL/GenBank/DDBJ databases">
        <authorList>
            <person name="Chronopoulou M."/>
        </authorList>
    </citation>
    <scope>NUCLEOTIDE SEQUENCE</scope>
    <source>
        <tissue evidence="4">Whole organism</tissue>
    </source>
</reference>
<sequence length="226" mass="26828">MDLDLENLLIGSSSTFREKVPLFEVYEHLRLLQRNNYGMEEEIRKLAETKNFLTQLLSGDIIEDQMETDEDKDTTNSSGVFSGSMRSFDEDEEESKTRIVTRKRSLELKLDLVKPFRFYICLLCPNGYYDKHNLRKHYYDKHSMVFPRSTSFLSPNFSLEYYGREYFCWKFFSKRQNSISSSSNNDDDAPLNFDELKFTCNFCTRKFMFAVERDIHLLCCSLQHKC</sequence>
<evidence type="ECO:0000256" key="1">
    <source>
        <dbReference type="PROSITE-ProRule" id="PRU00042"/>
    </source>
</evidence>
<dbReference type="PROSITE" id="PS50157">
    <property type="entry name" value="ZINC_FINGER_C2H2_2"/>
    <property type="match status" value="1"/>
</dbReference>
<proteinExistence type="predicted"/>
<dbReference type="EMBL" id="HACA01014581">
    <property type="protein sequence ID" value="CDW31942.1"/>
    <property type="molecule type" value="Transcribed_RNA"/>
</dbReference>
<dbReference type="PROSITE" id="PS00028">
    <property type="entry name" value="ZINC_FINGER_C2H2_1"/>
    <property type="match status" value="1"/>
</dbReference>
<protein>
    <recommendedName>
        <fullName evidence="3">C2H2-type domain-containing protein</fullName>
    </recommendedName>
</protein>
<feature type="domain" description="C2H2-type" evidence="3">
    <location>
        <begin position="119"/>
        <end position="147"/>
    </location>
</feature>
<organism evidence="4">
    <name type="scientific">Lepeophtheirus salmonis</name>
    <name type="common">Salmon louse</name>
    <name type="synonym">Caligus salmonis</name>
    <dbReference type="NCBI Taxonomy" id="72036"/>
    <lineage>
        <taxon>Eukaryota</taxon>
        <taxon>Metazoa</taxon>
        <taxon>Ecdysozoa</taxon>
        <taxon>Arthropoda</taxon>
        <taxon>Crustacea</taxon>
        <taxon>Multicrustacea</taxon>
        <taxon>Hexanauplia</taxon>
        <taxon>Copepoda</taxon>
        <taxon>Siphonostomatoida</taxon>
        <taxon>Caligidae</taxon>
        <taxon>Lepeophtheirus</taxon>
    </lineage>
</organism>
<dbReference type="AlphaFoldDB" id="A0A0K2U1Y8"/>
<evidence type="ECO:0000256" key="2">
    <source>
        <dbReference type="SAM" id="MobiDB-lite"/>
    </source>
</evidence>
<dbReference type="GO" id="GO:0008270">
    <property type="term" value="F:zinc ion binding"/>
    <property type="evidence" value="ECO:0007669"/>
    <property type="project" value="UniProtKB-KW"/>
</dbReference>
<evidence type="ECO:0000313" key="4">
    <source>
        <dbReference type="EMBL" id="CDW31942.1"/>
    </source>
</evidence>